<evidence type="ECO:0000313" key="1">
    <source>
        <dbReference type="EMBL" id="GBP37080.1"/>
    </source>
</evidence>
<proteinExistence type="predicted"/>
<dbReference type="STRING" id="151549.A0A4C1VEV1"/>
<dbReference type="PANTHER" id="PTHR47331">
    <property type="entry name" value="PHD-TYPE DOMAIN-CONTAINING PROTEIN"/>
    <property type="match status" value="1"/>
</dbReference>
<dbReference type="Pfam" id="PF05380">
    <property type="entry name" value="Peptidase_A17"/>
    <property type="match status" value="1"/>
</dbReference>
<comment type="caution">
    <text evidence="1">The sequence shown here is derived from an EMBL/GenBank/DDBJ whole genome shotgun (WGS) entry which is preliminary data.</text>
</comment>
<dbReference type="InterPro" id="IPR008042">
    <property type="entry name" value="Retrotrans_Pao"/>
</dbReference>
<protein>
    <submittedName>
        <fullName evidence="1">Uncharacterized protein</fullName>
    </submittedName>
</protein>
<dbReference type="Proteomes" id="UP000299102">
    <property type="component" value="Unassembled WGS sequence"/>
</dbReference>
<dbReference type="EMBL" id="BGZK01000328">
    <property type="protein sequence ID" value="GBP37080.1"/>
    <property type="molecule type" value="Genomic_DNA"/>
</dbReference>
<keyword evidence="2" id="KW-1185">Reference proteome</keyword>
<dbReference type="AlphaFoldDB" id="A0A4C1VEV1"/>
<sequence>MRARAAHGPPALHPSPIWGSRVDSVHVSASAQVAERAGNNIVNNAAIALPDLSAETLRLHDNYLQSFPSTQEVIQTTNVVDHVHRQVQIVLQMWTSNDSNVLATLAAEQRQDDVEIKKFCRKEKALELTWKPGADSIAFNLNLKRIPGDPLERTKRPIKPGALKTVISVFNPLGIVTPITIAAKGILQATQKLSIDWDDEIADDIHKKWLSWLEKLQKLCSLQIPY</sequence>
<name>A0A4C1VEV1_EUMVA</name>
<reference evidence="1 2" key="1">
    <citation type="journal article" date="2019" name="Commun. Biol.">
        <title>The bagworm genome reveals a unique fibroin gene that provides high tensile strength.</title>
        <authorList>
            <person name="Kono N."/>
            <person name="Nakamura H."/>
            <person name="Ohtoshi R."/>
            <person name="Tomita M."/>
            <person name="Numata K."/>
            <person name="Arakawa K."/>
        </authorList>
    </citation>
    <scope>NUCLEOTIDE SEQUENCE [LARGE SCALE GENOMIC DNA]</scope>
</reference>
<dbReference type="OrthoDB" id="5983986at2759"/>
<organism evidence="1 2">
    <name type="scientific">Eumeta variegata</name>
    <name type="common">Bagworm moth</name>
    <name type="synonym">Eumeta japonica</name>
    <dbReference type="NCBI Taxonomy" id="151549"/>
    <lineage>
        <taxon>Eukaryota</taxon>
        <taxon>Metazoa</taxon>
        <taxon>Ecdysozoa</taxon>
        <taxon>Arthropoda</taxon>
        <taxon>Hexapoda</taxon>
        <taxon>Insecta</taxon>
        <taxon>Pterygota</taxon>
        <taxon>Neoptera</taxon>
        <taxon>Endopterygota</taxon>
        <taxon>Lepidoptera</taxon>
        <taxon>Glossata</taxon>
        <taxon>Ditrysia</taxon>
        <taxon>Tineoidea</taxon>
        <taxon>Psychidae</taxon>
        <taxon>Oiketicinae</taxon>
        <taxon>Eumeta</taxon>
    </lineage>
</organism>
<accession>A0A4C1VEV1</accession>
<gene>
    <name evidence="1" type="ORF">EVAR_19209_1</name>
</gene>
<evidence type="ECO:0000313" key="2">
    <source>
        <dbReference type="Proteomes" id="UP000299102"/>
    </source>
</evidence>